<accession>A0ABP5NTK8</accession>
<dbReference type="SUPFAM" id="SSF50978">
    <property type="entry name" value="WD40 repeat-like"/>
    <property type="match status" value="1"/>
</dbReference>
<protein>
    <recommendedName>
        <fullName evidence="4">Anaphase-promoting complex subunit 4 WD40 domain-containing protein</fullName>
    </recommendedName>
</protein>
<evidence type="ECO:0000256" key="1">
    <source>
        <dbReference type="PROSITE-ProRule" id="PRU00221"/>
    </source>
</evidence>
<dbReference type="Gene3D" id="2.130.10.10">
    <property type="entry name" value="YVTN repeat-like/Quinoprotein amine dehydrogenase"/>
    <property type="match status" value="1"/>
</dbReference>
<evidence type="ECO:0000313" key="3">
    <source>
        <dbReference type="Proteomes" id="UP001501391"/>
    </source>
</evidence>
<dbReference type="InterPro" id="IPR036322">
    <property type="entry name" value="WD40_repeat_dom_sf"/>
</dbReference>
<dbReference type="PROSITE" id="PS50082">
    <property type="entry name" value="WD_REPEATS_2"/>
    <property type="match status" value="1"/>
</dbReference>
<keyword evidence="3" id="KW-1185">Reference proteome</keyword>
<dbReference type="Proteomes" id="UP001501391">
    <property type="component" value="Unassembled WGS sequence"/>
</dbReference>
<organism evidence="2 3">
    <name type="scientific">Streptomyces bangladeshensis</name>
    <dbReference type="NCBI Taxonomy" id="295352"/>
    <lineage>
        <taxon>Bacteria</taxon>
        <taxon>Bacillati</taxon>
        <taxon>Actinomycetota</taxon>
        <taxon>Actinomycetes</taxon>
        <taxon>Kitasatosporales</taxon>
        <taxon>Streptomycetaceae</taxon>
        <taxon>Streptomyces</taxon>
    </lineage>
</organism>
<evidence type="ECO:0008006" key="4">
    <source>
        <dbReference type="Google" id="ProtNLM"/>
    </source>
</evidence>
<gene>
    <name evidence="2" type="ORF">GCM10009787_63450</name>
</gene>
<dbReference type="EMBL" id="BAAAOQ010000025">
    <property type="protein sequence ID" value="GAA2202840.1"/>
    <property type="molecule type" value="Genomic_DNA"/>
</dbReference>
<name>A0ABP5NTK8_9ACTN</name>
<dbReference type="InterPro" id="IPR001680">
    <property type="entry name" value="WD40_rpt"/>
</dbReference>
<proteinExistence type="predicted"/>
<evidence type="ECO:0000313" key="2">
    <source>
        <dbReference type="EMBL" id="GAA2202840.1"/>
    </source>
</evidence>
<keyword evidence="1" id="KW-0853">WD repeat</keyword>
<dbReference type="InterPro" id="IPR015943">
    <property type="entry name" value="WD40/YVTN_repeat-like_dom_sf"/>
</dbReference>
<comment type="caution">
    <text evidence="2">The sequence shown here is derived from an EMBL/GenBank/DDBJ whole genome shotgun (WGS) entry which is preliminary data.</text>
</comment>
<feature type="repeat" description="WD" evidence="1">
    <location>
        <begin position="2"/>
        <end position="30"/>
    </location>
</feature>
<sequence length="80" mass="8533">MLTGRSDSVSALAFSADGETLITGSGDRTLASLAAAGFERRLWSLDTGEIARHVCRVSAAHHWSQLLADAPCRPGPRRAR</sequence>
<reference evidence="3" key="1">
    <citation type="journal article" date="2019" name="Int. J. Syst. Evol. Microbiol.">
        <title>The Global Catalogue of Microorganisms (GCM) 10K type strain sequencing project: providing services to taxonomists for standard genome sequencing and annotation.</title>
        <authorList>
            <consortium name="The Broad Institute Genomics Platform"/>
            <consortium name="The Broad Institute Genome Sequencing Center for Infectious Disease"/>
            <person name="Wu L."/>
            <person name="Ma J."/>
        </authorList>
    </citation>
    <scope>NUCLEOTIDE SEQUENCE [LARGE SCALE GENOMIC DNA]</scope>
    <source>
        <strain evidence="3">JCM 14924</strain>
    </source>
</reference>